<evidence type="ECO:0000313" key="2">
    <source>
        <dbReference type="EMBL" id="KAI1517550.1"/>
    </source>
</evidence>
<dbReference type="EMBL" id="NRDI02000003">
    <property type="protein sequence ID" value="KAI1517550.1"/>
    <property type="molecule type" value="Genomic_DNA"/>
</dbReference>
<gene>
    <name evidence="2" type="ORF">Ptr86124_002851</name>
</gene>
<dbReference type="Gene3D" id="3.30.1200.10">
    <property type="entry name" value="YggU-like"/>
    <property type="match status" value="1"/>
</dbReference>
<dbReference type="InterPro" id="IPR003746">
    <property type="entry name" value="DUF167"/>
</dbReference>
<comment type="similarity">
    <text evidence="1">Belongs to the UPF0235 family.</text>
</comment>
<evidence type="ECO:0000256" key="1">
    <source>
        <dbReference type="ARBA" id="ARBA00010364"/>
    </source>
</evidence>
<reference evidence="3" key="1">
    <citation type="journal article" date="2022" name="Microb. Genom.">
        <title>A global pangenome for the wheat fungal pathogen Pyrenophora tritici-repentis and prediction of effector protein structural homology.</title>
        <authorList>
            <person name="Moolhuijzen P.M."/>
            <person name="See P.T."/>
            <person name="Shi G."/>
            <person name="Powell H.R."/>
            <person name="Cockram J."/>
            <person name="Jorgensen L.N."/>
            <person name="Benslimane H."/>
            <person name="Strelkov S.E."/>
            <person name="Turner J."/>
            <person name="Liu Z."/>
            <person name="Moffat C.S."/>
        </authorList>
    </citation>
    <scope>NUCLEOTIDE SEQUENCE [LARGE SCALE GENOMIC DNA]</scope>
</reference>
<proteinExistence type="inferred from homology"/>
<accession>A0A2W1E6Z3</accession>
<name>A0A2W1E6Z3_9PLEO</name>
<dbReference type="Pfam" id="PF02594">
    <property type="entry name" value="DUF167"/>
    <property type="match status" value="1"/>
</dbReference>
<sequence>MIAEALKVAKSDVEVVKGLKSRNKTVAVRMHSQCSSEEQVERIKAALVQNITRAR</sequence>
<dbReference type="OrthoDB" id="244097at2759"/>
<dbReference type="AlphaFoldDB" id="A0A2W1E6Z3"/>
<comment type="caution">
    <text evidence="2">The sequence shown here is derived from an EMBL/GenBank/DDBJ whole genome shotgun (WGS) entry which is preliminary data.</text>
</comment>
<keyword evidence="3" id="KW-1185">Reference proteome</keyword>
<evidence type="ECO:0000313" key="3">
    <source>
        <dbReference type="Proteomes" id="UP000249757"/>
    </source>
</evidence>
<organism evidence="2 3">
    <name type="scientific">Pyrenophora tritici-repentis</name>
    <dbReference type="NCBI Taxonomy" id="45151"/>
    <lineage>
        <taxon>Eukaryota</taxon>
        <taxon>Fungi</taxon>
        <taxon>Dikarya</taxon>
        <taxon>Ascomycota</taxon>
        <taxon>Pezizomycotina</taxon>
        <taxon>Dothideomycetes</taxon>
        <taxon>Pleosporomycetidae</taxon>
        <taxon>Pleosporales</taxon>
        <taxon>Pleosporineae</taxon>
        <taxon>Pleosporaceae</taxon>
        <taxon>Pyrenophora</taxon>
    </lineage>
</organism>
<dbReference type="InterPro" id="IPR036591">
    <property type="entry name" value="YggU-like_sf"/>
</dbReference>
<dbReference type="SUPFAM" id="SSF69786">
    <property type="entry name" value="YggU-like"/>
    <property type="match status" value="1"/>
</dbReference>
<protein>
    <submittedName>
        <fullName evidence="2">Uncharacterized protein</fullName>
    </submittedName>
</protein>
<dbReference type="Proteomes" id="UP000249757">
    <property type="component" value="Unassembled WGS sequence"/>
</dbReference>